<keyword evidence="6" id="KW-1003">Cell membrane</keyword>
<keyword evidence="6" id="KW-1278">Translocase</keyword>
<evidence type="ECO:0000256" key="7">
    <source>
        <dbReference type="SAM" id="MobiDB-lite"/>
    </source>
</evidence>
<keyword evidence="3 6" id="KW-0285">Flavoprotein</keyword>
<dbReference type="NCBIfam" id="TIGR01947">
    <property type="entry name" value="rnfG"/>
    <property type="match status" value="1"/>
</dbReference>
<organism evidence="9 10">
    <name type="scientific">Microbulbifer bruguierae</name>
    <dbReference type="NCBI Taxonomy" id="3029061"/>
    <lineage>
        <taxon>Bacteria</taxon>
        <taxon>Pseudomonadati</taxon>
        <taxon>Pseudomonadota</taxon>
        <taxon>Gammaproteobacteria</taxon>
        <taxon>Cellvibrionales</taxon>
        <taxon>Microbulbiferaceae</taxon>
        <taxon>Microbulbifer</taxon>
    </lineage>
</organism>
<dbReference type="RefSeq" id="WP_280322078.1">
    <property type="nucleotide sequence ID" value="NZ_CP118605.1"/>
</dbReference>
<dbReference type="InterPro" id="IPR007329">
    <property type="entry name" value="FMN-bd"/>
</dbReference>
<comment type="subunit">
    <text evidence="6">The complex is composed of six subunits: RnfA, RnfB, RnfC, RnfD, RnfE and RnfG.</text>
</comment>
<evidence type="ECO:0000313" key="10">
    <source>
        <dbReference type="Proteomes" id="UP001236500"/>
    </source>
</evidence>
<dbReference type="Pfam" id="PF04205">
    <property type="entry name" value="FMN_bind"/>
    <property type="match status" value="1"/>
</dbReference>
<keyword evidence="1 6" id="KW-0813">Transport</keyword>
<evidence type="ECO:0000256" key="6">
    <source>
        <dbReference type="HAMAP-Rule" id="MF_00479"/>
    </source>
</evidence>
<keyword evidence="6" id="KW-0812">Transmembrane</keyword>
<comment type="similarity">
    <text evidence="6">Belongs to the RnfG family.</text>
</comment>
<evidence type="ECO:0000256" key="5">
    <source>
        <dbReference type="ARBA" id="ARBA00022982"/>
    </source>
</evidence>
<dbReference type="Proteomes" id="UP001236500">
    <property type="component" value="Chromosome"/>
</dbReference>
<comment type="subcellular location">
    <subcellularLocation>
        <location evidence="6">Cell inner membrane</location>
        <topology evidence="6">Single-pass membrane protein</topology>
    </subcellularLocation>
</comment>
<feature type="modified residue" description="FMN phosphoryl threonine" evidence="6">
    <location>
        <position position="180"/>
    </location>
</feature>
<sequence>MLKRSIGSNAVVLALFALATAGTLAITQITTKEPIERAIREASARALLEIIPIERHSNDLLVDTYPIPKQYWALLGLKQQADINLARQADGRVTAVIIPAVAPDGYSGPIRLLVGVNFDGTIAGVRVTSHAETPGLGDKVEVKKSDWILSFNGKSLQDPGRDMWAVEKDGGAFDQFTGATITPRAVVNQVRRVLDFVKEHHQEIFTAPVSNRAVEVAQPQASDGEKSANGNGASSKKNNGENN</sequence>
<keyword evidence="10" id="KW-1185">Reference proteome</keyword>
<comment type="cofactor">
    <cofactor evidence="6">
        <name>FMN</name>
        <dbReference type="ChEBI" id="CHEBI:58210"/>
    </cofactor>
</comment>
<dbReference type="PIRSF" id="PIRSF006091">
    <property type="entry name" value="E_trnsport_RnfG"/>
    <property type="match status" value="1"/>
</dbReference>
<protein>
    <recommendedName>
        <fullName evidence="6">Ion-translocating oxidoreductase complex subunit G</fullName>
        <ecNumber evidence="6">7.-.-.-</ecNumber>
    </recommendedName>
    <alternativeName>
        <fullName evidence="6">Rnf electron transport complex subunit G</fullName>
    </alternativeName>
</protein>
<keyword evidence="6" id="KW-0472">Membrane</keyword>
<evidence type="ECO:0000256" key="2">
    <source>
        <dbReference type="ARBA" id="ARBA00022553"/>
    </source>
</evidence>
<dbReference type="EMBL" id="CP118605">
    <property type="protein sequence ID" value="WGL18120.1"/>
    <property type="molecule type" value="Genomic_DNA"/>
</dbReference>
<dbReference type="EC" id="7.-.-.-" evidence="6"/>
<dbReference type="PANTHER" id="PTHR36118:SF1">
    <property type="entry name" value="ION-TRANSLOCATING OXIDOREDUCTASE COMPLEX SUBUNIT G"/>
    <property type="match status" value="1"/>
</dbReference>
<feature type="region of interest" description="Disordered" evidence="7">
    <location>
        <begin position="215"/>
        <end position="243"/>
    </location>
</feature>
<gene>
    <name evidence="9" type="primary">rsxG</name>
    <name evidence="6" type="synonym">rnfG</name>
    <name evidence="9" type="ORF">PVT68_07440</name>
</gene>
<name>A0ABY8NGQ5_9GAMM</name>
<accession>A0ABY8NGQ5</accession>
<reference evidence="9 10" key="1">
    <citation type="submission" date="2023-02" db="EMBL/GenBank/DDBJ databases">
        <title>Description and genomic characterization of Microbulbifer bruguierae sp. nov., isolated from the sediment of mangrove plant Bruguiera sexangula.</title>
        <authorList>
            <person name="Long M."/>
        </authorList>
    </citation>
    <scope>NUCLEOTIDE SEQUENCE [LARGE SCALE GENOMIC DNA]</scope>
    <source>
        <strain evidence="9 10">H12</strain>
    </source>
</reference>
<comment type="function">
    <text evidence="6">Part of a membrane-bound complex that couples electron transfer with translocation of ions across the membrane.</text>
</comment>
<feature type="compositionally biased region" description="Low complexity" evidence="7">
    <location>
        <begin position="227"/>
        <end position="243"/>
    </location>
</feature>
<feature type="domain" description="FMN-binding" evidence="8">
    <location>
        <begin position="105"/>
        <end position="197"/>
    </location>
</feature>
<evidence type="ECO:0000256" key="3">
    <source>
        <dbReference type="ARBA" id="ARBA00022630"/>
    </source>
</evidence>
<keyword evidence="2 6" id="KW-0597">Phosphoprotein</keyword>
<keyword evidence="5 6" id="KW-0249">Electron transport</keyword>
<keyword evidence="4 6" id="KW-0288">FMN</keyword>
<proteinExistence type="inferred from homology"/>
<evidence type="ECO:0000256" key="1">
    <source>
        <dbReference type="ARBA" id="ARBA00022448"/>
    </source>
</evidence>
<dbReference type="SMART" id="SM00900">
    <property type="entry name" value="FMN_bind"/>
    <property type="match status" value="1"/>
</dbReference>
<dbReference type="PANTHER" id="PTHR36118">
    <property type="entry name" value="ION-TRANSLOCATING OXIDOREDUCTASE COMPLEX SUBUNIT G"/>
    <property type="match status" value="1"/>
</dbReference>
<keyword evidence="6" id="KW-0997">Cell inner membrane</keyword>
<dbReference type="InterPro" id="IPR010209">
    <property type="entry name" value="Ion_transpt_RnfG/RsxG"/>
</dbReference>
<evidence type="ECO:0000259" key="8">
    <source>
        <dbReference type="SMART" id="SM00900"/>
    </source>
</evidence>
<keyword evidence="6" id="KW-1133">Transmembrane helix</keyword>
<evidence type="ECO:0000313" key="9">
    <source>
        <dbReference type="EMBL" id="WGL18120.1"/>
    </source>
</evidence>
<dbReference type="NCBIfam" id="NF002519">
    <property type="entry name" value="PRK01908.1"/>
    <property type="match status" value="1"/>
</dbReference>
<dbReference type="HAMAP" id="MF_00479">
    <property type="entry name" value="RsxG_RnfG"/>
    <property type="match status" value="1"/>
</dbReference>
<evidence type="ECO:0000256" key="4">
    <source>
        <dbReference type="ARBA" id="ARBA00022643"/>
    </source>
</evidence>